<evidence type="ECO:0000313" key="1">
    <source>
        <dbReference type="EMBL" id="QTA85495.1"/>
    </source>
</evidence>
<gene>
    <name evidence="1" type="ORF">dnm_015060</name>
</gene>
<dbReference type="Proteomes" id="UP000663722">
    <property type="component" value="Chromosome"/>
</dbReference>
<dbReference type="KEGG" id="dmm:dnm_015060"/>
<sequence length="82" mass="9768">MEILLHKRHEVSRSLFVVPLRLCVFVADFFRMCKRWDTPKIIFCTAYKKPLHLIFELLRTACRHPRVASSLKSVIIRFFGSF</sequence>
<evidence type="ECO:0000313" key="2">
    <source>
        <dbReference type="Proteomes" id="UP000663722"/>
    </source>
</evidence>
<accession>A0A975BI58</accession>
<protein>
    <submittedName>
        <fullName evidence="1">Uncharacterized protein</fullName>
    </submittedName>
</protein>
<reference evidence="1" key="1">
    <citation type="journal article" date="2021" name="Microb. Physiol.">
        <title>Proteogenomic Insights into the Physiology of Marine, Sulfate-Reducing, Filamentous Desulfonema limicola and Desulfonema magnum.</title>
        <authorList>
            <person name="Schnaars V."/>
            <person name="Wohlbrand L."/>
            <person name="Scheve S."/>
            <person name="Hinrichs C."/>
            <person name="Reinhardt R."/>
            <person name="Rabus R."/>
        </authorList>
    </citation>
    <scope>NUCLEOTIDE SEQUENCE</scope>
    <source>
        <strain evidence="1">4be13</strain>
    </source>
</reference>
<organism evidence="1 2">
    <name type="scientific">Desulfonema magnum</name>
    <dbReference type="NCBI Taxonomy" id="45655"/>
    <lineage>
        <taxon>Bacteria</taxon>
        <taxon>Pseudomonadati</taxon>
        <taxon>Thermodesulfobacteriota</taxon>
        <taxon>Desulfobacteria</taxon>
        <taxon>Desulfobacterales</taxon>
        <taxon>Desulfococcaceae</taxon>
        <taxon>Desulfonema</taxon>
    </lineage>
</organism>
<name>A0A975BI58_9BACT</name>
<keyword evidence="2" id="KW-1185">Reference proteome</keyword>
<dbReference type="EMBL" id="CP061800">
    <property type="protein sequence ID" value="QTA85495.1"/>
    <property type="molecule type" value="Genomic_DNA"/>
</dbReference>
<dbReference type="AlphaFoldDB" id="A0A975BI58"/>
<proteinExistence type="predicted"/>